<sequence>MLQCVPSKPDLTSGRSGKLPVTVHVGKYLKFNWGYVVFIAVEEITKGALNLGIIILIVLLVLIIVAIVILLVIMKRKKMGCWRDPNAKTIHYLQGTEYNAEGQRLMEQNRLNAYAEQGHEAEAAGAGTYSTGIDEETRMLLADQHLLIDRQHLQMGDALGAGHFGSVFRAFLTIPEEKGDTMVAVKTLHQNNPREIDVQAFLKEALIMKDFNHPNVLNLIGICLGMDDMPLVVLPYMKHGDLLTYIRNESNNPTIKDLIMFGIDIAQGMAYLSELKFVHRDLACRNCMLDEDFRVKVADFGLSRDIYEKDYYACDNKKTMLPVKWMALECLEKGKYSSKSDVWSFGIVLWELMTRGVNPYPEVDNWDIVRYLKHGRRMPQPQYCPDQLYAIMRKCWHPEPRKRPDFSQLAHEVTEMINMIEQAMKQGEHTADIQTTYVNMENCTDYHYTDELMPPGSPMSDEPNSEPTSPTSPTSAQPLPSPPSAMAPSPPAASAATGTSADLPQKSTAVAAVMHVKPKPVPSPKPKLSIKPDKKEVNAKTEINPRSPTTSKNNSNDKKAGGGDMAKNGEVLNDPEKSPLMKPGSKGEQNESIA</sequence>
<feature type="region of interest" description="Disordered" evidence="4">
    <location>
        <begin position="515"/>
        <end position="594"/>
    </location>
</feature>
<feature type="domain" description="Protein kinase" evidence="6">
    <location>
        <begin position="153"/>
        <end position="414"/>
    </location>
</feature>
<reference evidence="7" key="1">
    <citation type="journal article" date="2019" name="bioRxiv">
        <title>The Genome of the Zebra Mussel, Dreissena polymorpha: A Resource for Invasive Species Research.</title>
        <authorList>
            <person name="McCartney M.A."/>
            <person name="Auch B."/>
            <person name="Kono T."/>
            <person name="Mallez S."/>
            <person name="Zhang Y."/>
            <person name="Obille A."/>
            <person name="Becker A."/>
            <person name="Abrahante J.E."/>
            <person name="Garbe J."/>
            <person name="Badalamenti J.P."/>
            <person name="Herman A."/>
            <person name="Mangelson H."/>
            <person name="Liachko I."/>
            <person name="Sullivan S."/>
            <person name="Sone E.D."/>
            <person name="Koren S."/>
            <person name="Silverstein K.A.T."/>
            <person name="Beckman K.B."/>
            <person name="Gohl D.M."/>
        </authorList>
    </citation>
    <scope>NUCLEOTIDE SEQUENCE</scope>
    <source>
        <strain evidence="7">Duluth1</strain>
        <tissue evidence="7">Whole animal</tissue>
    </source>
</reference>
<dbReference type="PROSITE" id="PS50011">
    <property type="entry name" value="PROTEIN_KINASE_DOM"/>
    <property type="match status" value="1"/>
</dbReference>
<evidence type="ECO:0000256" key="2">
    <source>
        <dbReference type="ARBA" id="ARBA00051243"/>
    </source>
</evidence>
<evidence type="ECO:0000256" key="1">
    <source>
        <dbReference type="ARBA" id="ARBA00004167"/>
    </source>
</evidence>
<dbReference type="PANTHER" id="PTHR24416">
    <property type="entry name" value="TYROSINE-PROTEIN KINASE RECEPTOR"/>
    <property type="match status" value="1"/>
</dbReference>
<dbReference type="InterPro" id="IPR001245">
    <property type="entry name" value="Ser-Thr/Tyr_kinase_cat_dom"/>
</dbReference>
<dbReference type="SMART" id="SM00219">
    <property type="entry name" value="TyrKc"/>
    <property type="match status" value="1"/>
</dbReference>
<dbReference type="GO" id="GO:0005524">
    <property type="term" value="F:ATP binding"/>
    <property type="evidence" value="ECO:0007669"/>
    <property type="project" value="UniProtKB-UniRule"/>
</dbReference>
<feature type="compositionally biased region" description="Basic and acidic residues" evidence="4">
    <location>
        <begin position="530"/>
        <end position="539"/>
    </location>
</feature>
<organism evidence="7 8">
    <name type="scientific">Dreissena polymorpha</name>
    <name type="common">Zebra mussel</name>
    <name type="synonym">Mytilus polymorpha</name>
    <dbReference type="NCBI Taxonomy" id="45954"/>
    <lineage>
        <taxon>Eukaryota</taxon>
        <taxon>Metazoa</taxon>
        <taxon>Spiralia</taxon>
        <taxon>Lophotrochozoa</taxon>
        <taxon>Mollusca</taxon>
        <taxon>Bivalvia</taxon>
        <taxon>Autobranchia</taxon>
        <taxon>Heteroconchia</taxon>
        <taxon>Euheterodonta</taxon>
        <taxon>Imparidentia</taxon>
        <taxon>Neoheterodontei</taxon>
        <taxon>Myida</taxon>
        <taxon>Dreissenoidea</taxon>
        <taxon>Dreissenidae</taxon>
        <taxon>Dreissena</taxon>
    </lineage>
</organism>
<dbReference type="SUPFAM" id="SSF56112">
    <property type="entry name" value="Protein kinase-like (PK-like)"/>
    <property type="match status" value="1"/>
</dbReference>
<protein>
    <recommendedName>
        <fullName evidence="6">Protein kinase domain-containing protein</fullName>
    </recommendedName>
</protein>
<dbReference type="GO" id="GO:0043235">
    <property type="term" value="C:receptor complex"/>
    <property type="evidence" value="ECO:0007669"/>
    <property type="project" value="TreeGrafter"/>
</dbReference>
<dbReference type="Proteomes" id="UP000828390">
    <property type="component" value="Unassembled WGS sequence"/>
</dbReference>
<dbReference type="Pfam" id="PF07714">
    <property type="entry name" value="PK_Tyr_Ser-Thr"/>
    <property type="match status" value="1"/>
</dbReference>
<dbReference type="Gene3D" id="1.10.510.10">
    <property type="entry name" value="Transferase(Phosphotransferase) domain 1"/>
    <property type="match status" value="1"/>
</dbReference>
<feature type="transmembrane region" description="Helical" evidence="5">
    <location>
        <begin position="51"/>
        <end position="73"/>
    </location>
</feature>
<accession>A0A9D4JTJ3</accession>
<evidence type="ECO:0000313" key="8">
    <source>
        <dbReference type="Proteomes" id="UP000828390"/>
    </source>
</evidence>
<dbReference type="InterPro" id="IPR008266">
    <property type="entry name" value="Tyr_kinase_AS"/>
</dbReference>
<dbReference type="GO" id="GO:0005886">
    <property type="term" value="C:plasma membrane"/>
    <property type="evidence" value="ECO:0007669"/>
    <property type="project" value="TreeGrafter"/>
</dbReference>
<dbReference type="FunFam" id="1.10.510.10:FF:000743">
    <property type="entry name" value="Predicted protein"/>
    <property type="match status" value="1"/>
</dbReference>
<feature type="compositionally biased region" description="Low complexity" evidence="4">
    <location>
        <begin position="467"/>
        <end position="478"/>
    </location>
</feature>
<dbReference type="InterPro" id="IPR050122">
    <property type="entry name" value="RTK"/>
</dbReference>
<feature type="compositionally biased region" description="Low complexity" evidence="4">
    <location>
        <begin position="492"/>
        <end position="501"/>
    </location>
</feature>
<comment type="caution">
    <text evidence="7">The sequence shown here is derived from an EMBL/GenBank/DDBJ whole genome shotgun (WGS) entry which is preliminary data.</text>
</comment>
<feature type="compositionally biased region" description="Polar residues" evidence="4">
    <location>
        <begin position="544"/>
        <end position="554"/>
    </location>
</feature>
<dbReference type="AlphaFoldDB" id="A0A9D4JTJ3"/>
<feature type="binding site" evidence="3">
    <location>
        <position position="186"/>
    </location>
    <ligand>
        <name>ATP</name>
        <dbReference type="ChEBI" id="CHEBI:30616"/>
    </ligand>
</feature>
<dbReference type="EMBL" id="JAIWYP010000005">
    <property type="protein sequence ID" value="KAH3819682.1"/>
    <property type="molecule type" value="Genomic_DNA"/>
</dbReference>
<dbReference type="GO" id="GO:0007399">
    <property type="term" value="P:nervous system development"/>
    <property type="evidence" value="ECO:0007669"/>
    <property type="project" value="TreeGrafter"/>
</dbReference>
<evidence type="ECO:0000256" key="4">
    <source>
        <dbReference type="SAM" id="MobiDB-lite"/>
    </source>
</evidence>
<dbReference type="InterPro" id="IPR011009">
    <property type="entry name" value="Kinase-like_dom_sf"/>
</dbReference>
<keyword evidence="5" id="KW-1133">Transmembrane helix</keyword>
<gene>
    <name evidence="7" type="ORF">DPMN_121424</name>
</gene>
<evidence type="ECO:0000259" key="6">
    <source>
        <dbReference type="PROSITE" id="PS50011"/>
    </source>
</evidence>
<feature type="region of interest" description="Disordered" evidence="4">
    <location>
        <begin position="448"/>
        <end position="501"/>
    </location>
</feature>
<dbReference type="GO" id="GO:0004714">
    <property type="term" value="F:transmembrane receptor protein tyrosine kinase activity"/>
    <property type="evidence" value="ECO:0007669"/>
    <property type="project" value="UniProtKB-EC"/>
</dbReference>
<evidence type="ECO:0000256" key="5">
    <source>
        <dbReference type="SAM" id="Phobius"/>
    </source>
</evidence>
<dbReference type="Gene3D" id="3.30.200.20">
    <property type="entry name" value="Phosphorylase Kinase, domain 1"/>
    <property type="match status" value="1"/>
</dbReference>
<dbReference type="GO" id="GO:0016477">
    <property type="term" value="P:cell migration"/>
    <property type="evidence" value="ECO:0007669"/>
    <property type="project" value="TreeGrafter"/>
</dbReference>
<dbReference type="GO" id="GO:0007169">
    <property type="term" value="P:cell surface receptor protein tyrosine kinase signaling pathway"/>
    <property type="evidence" value="ECO:0007669"/>
    <property type="project" value="TreeGrafter"/>
</dbReference>
<evidence type="ECO:0000313" key="7">
    <source>
        <dbReference type="EMBL" id="KAH3819682.1"/>
    </source>
</evidence>
<keyword evidence="3" id="KW-0547">Nucleotide-binding</keyword>
<name>A0A9D4JTJ3_DREPO</name>
<reference evidence="7" key="2">
    <citation type="submission" date="2020-11" db="EMBL/GenBank/DDBJ databases">
        <authorList>
            <person name="McCartney M.A."/>
            <person name="Auch B."/>
            <person name="Kono T."/>
            <person name="Mallez S."/>
            <person name="Becker A."/>
            <person name="Gohl D.M."/>
            <person name="Silverstein K.A.T."/>
            <person name="Koren S."/>
            <person name="Bechman K.B."/>
            <person name="Herman A."/>
            <person name="Abrahante J.E."/>
            <person name="Garbe J."/>
        </authorList>
    </citation>
    <scope>NUCLEOTIDE SEQUENCE</scope>
    <source>
        <strain evidence="7">Duluth1</strain>
        <tissue evidence="7">Whole animal</tissue>
    </source>
</reference>
<dbReference type="PROSITE" id="PS00107">
    <property type="entry name" value="PROTEIN_KINASE_ATP"/>
    <property type="match status" value="1"/>
</dbReference>
<keyword evidence="3" id="KW-0067">ATP-binding</keyword>
<dbReference type="PANTHER" id="PTHR24416:SF564">
    <property type="entry name" value="MACROPHAGE-STIMULATING PROTEIN RECEPTOR"/>
    <property type="match status" value="1"/>
</dbReference>
<keyword evidence="5" id="KW-0812">Transmembrane</keyword>
<keyword evidence="8" id="KW-1185">Reference proteome</keyword>
<dbReference type="InterPro" id="IPR000719">
    <property type="entry name" value="Prot_kinase_dom"/>
</dbReference>
<comment type="catalytic activity">
    <reaction evidence="2">
        <text>L-tyrosyl-[protein] + ATP = O-phospho-L-tyrosyl-[protein] + ADP + H(+)</text>
        <dbReference type="Rhea" id="RHEA:10596"/>
        <dbReference type="Rhea" id="RHEA-COMP:10136"/>
        <dbReference type="Rhea" id="RHEA-COMP:20101"/>
        <dbReference type="ChEBI" id="CHEBI:15378"/>
        <dbReference type="ChEBI" id="CHEBI:30616"/>
        <dbReference type="ChEBI" id="CHEBI:46858"/>
        <dbReference type="ChEBI" id="CHEBI:61978"/>
        <dbReference type="ChEBI" id="CHEBI:456216"/>
        <dbReference type="EC" id="2.7.10.1"/>
    </reaction>
</comment>
<proteinExistence type="predicted"/>
<dbReference type="PROSITE" id="PS00109">
    <property type="entry name" value="PROTEIN_KINASE_TYR"/>
    <property type="match status" value="1"/>
</dbReference>
<dbReference type="PRINTS" id="PR00109">
    <property type="entry name" value="TYRKINASE"/>
</dbReference>
<keyword evidence="5" id="KW-0472">Membrane</keyword>
<comment type="subcellular location">
    <subcellularLocation>
        <location evidence="1">Membrane</location>
        <topology evidence="1">Single-pass membrane protein</topology>
    </subcellularLocation>
</comment>
<dbReference type="InterPro" id="IPR017441">
    <property type="entry name" value="Protein_kinase_ATP_BS"/>
</dbReference>
<evidence type="ECO:0000256" key="3">
    <source>
        <dbReference type="PROSITE-ProRule" id="PRU10141"/>
    </source>
</evidence>
<feature type="compositionally biased region" description="Pro residues" evidence="4">
    <location>
        <begin position="479"/>
        <end position="491"/>
    </location>
</feature>
<dbReference type="InterPro" id="IPR020635">
    <property type="entry name" value="Tyr_kinase_cat_dom"/>
</dbReference>